<dbReference type="AlphaFoldDB" id="A0A166DMA2"/>
<evidence type="ECO:0000313" key="3">
    <source>
        <dbReference type="Proteomes" id="UP000076532"/>
    </source>
</evidence>
<proteinExistence type="predicted"/>
<dbReference type="EMBL" id="KV417611">
    <property type="protein sequence ID" value="KZP14867.1"/>
    <property type="molecule type" value="Genomic_DNA"/>
</dbReference>
<dbReference type="OrthoDB" id="3158924at2759"/>
<dbReference type="CDD" id="cd00024">
    <property type="entry name" value="CD_CSD"/>
    <property type="match status" value="1"/>
</dbReference>
<organism evidence="2 3">
    <name type="scientific">Athelia psychrophila</name>
    <dbReference type="NCBI Taxonomy" id="1759441"/>
    <lineage>
        <taxon>Eukaryota</taxon>
        <taxon>Fungi</taxon>
        <taxon>Dikarya</taxon>
        <taxon>Basidiomycota</taxon>
        <taxon>Agaricomycotina</taxon>
        <taxon>Agaricomycetes</taxon>
        <taxon>Agaricomycetidae</taxon>
        <taxon>Atheliales</taxon>
        <taxon>Atheliaceae</taxon>
        <taxon>Athelia</taxon>
    </lineage>
</organism>
<gene>
    <name evidence="2" type="ORF">FIBSPDRAFT_751150</name>
</gene>
<dbReference type="Gene3D" id="2.40.50.40">
    <property type="match status" value="1"/>
</dbReference>
<protein>
    <recommendedName>
        <fullName evidence="1">Tf2-1-like SH3-like domain-containing protein</fullName>
    </recommendedName>
</protein>
<keyword evidence="3" id="KW-1185">Reference proteome</keyword>
<evidence type="ECO:0000313" key="2">
    <source>
        <dbReference type="EMBL" id="KZP14867.1"/>
    </source>
</evidence>
<reference evidence="2 3" key="1">
    <citation type="journal article" date="2016" name="Mol. Biol. Evol.">
        <title>Comparative Genomics of Early-Diverging Mushroom-Forming Fungi Provides Insights into the Origins of Lignocellulose Decay Capabilities.</title>
        <authorList>
            <person name="Nagy L.G."/>
            <person name="Riley R."/>
            <person name="Tritt A."/>
            <person name="Adam C."/>
            <person name="Daum C."/>
            <person name="Floudas D."/>
            <person name="Sun H."/>
            <person name="Yadav J.S."/>
            <person name="Pangilinan J."/>
            <person name="Larsson K.H."/>
            <person name="Matsuura K."/>
            <person name="Barry K."/>
            <person name="Labutti K."/>
            <person name="Kuo R."/>
            <person name="Ohm R.A."/>
            <person name="Bhattacharya S.S."/>
            <person name="Shirouzu T."/>
            <person name="Yoshinaga Y."/>
            <person name="Martin F.M."/>
            <person name="Grigoriev I.V."/>
            <person name="Hibbett D.S."/>
        </authorList>
    </citation>
    <scope>NUCLEOTIDE SEQUENCE [LARGE SCALE GENOMIC DNA]</scope>
    <source>
        <strain evidence="2 3">CBS 109695</strain>
    </source>
</reference>
<dbReference type="STRING" id="436010.A0A166DMA2"/>
<sequence>MPKFIGPYAVVKSHPAQSRYEIALPSELKKRRIHPTFHVSRLRPHYRNNDALFPRREVRTFYDFGDDEEGEWRVDEILAHQWKGRSLTFLVKWNLGDTTWELAAVCDELEALDQYLALLGVDKVELLPRRNRQ</sequence>
<dbReference type="InterPro" id="IPR016197">
    <property type="entry name" value="Chromo-like_dom_sf"/>
</dbReference>
<name>A0A166DMA2_9AGAM</name>
<feature type="domain" description="Tf2-1-like SH3-like" evidence="1">
    <location>
        <begin position="2"/>
        <end position="45"/>
    </location>
</feature>
<evidence type="ECO:0000259" key="1">
    <source>
        <dbReference type="Pfam" id="PF24626"/>
    </source>
</evidence>
<dbReference type="Pfam" id="PF24626">
    <property type="entry name" value="SH3_Tf2-1"/>
    <property type="match status" value="1"/>
</dbReference>
<dbReference type="InterPro" id="IPR056924">
    <property type="entry name" value="SH3_Tf2-1"/>
</dbReference>
<accession>A0A166DMA2</accession>
<dbReference type="Proteomes" id="UP000076532">
    <property type="component" value="Unassembled WGS sequence"/>
</dbReference>
<dbReference type="SUPFAM" id="SSF54160">
    <property type="entry name" value="Chromo domain-like"/>
    <property type="match status" value="1"/>
</dbReference>